<evidence type="ECO:0000313" key="10">
    <source>
        <dbReference type="Proteomes" id="UP001054945"/>
    </source>
</evidence>
<feature type="domain" description="C2H2-type" evidence="8">
    <location>
        <begin position="101"/>
        <end position="128"/>
    </location>
</feature>
<keyword evidence="2" id="KW-0479">Metal-binding</keyword>
<dbReference type="GO" id="GO:0010468">
    <property type="term" value="P:regulation of gene expression"/>
    <property type="evidence" value="ECO:0007669"/>
    <property type="project" value="UniProtKB-ARBA"/>
</dbReference>
<evidence type="ECO:0000313" key="9">
    <source>
        <dbReference type="EMBL" id="GIY53718.1"/>
    </source>
</evidence>
<keyword evidence="6" id="KW-0539">Nucleus</keyword>
<evidence type="ECO:0000256" key="5">
    <source>
        <dbReference type="ARBA" id="ARBA00022833"/>
    </source>
</evidence>
<evidence type="ECO:0000256" key="3">
    <source>
        <dbReference type="ARBA" id="ARBA00022737"/>
    </source>
</evidence>
<name>A0AAV4U7H2_CAEEX</name>
<keyword evidence="5" id="KW-0862">Zinc</keyword>
<dbReference type="SUPFAM" id="SSF57667">
    <property type="entry name" value="beta-beta-alpha zinc fingers"/>
    <property type="match status" value="1"/>
</dbReference>
<evidence type="ECO:0000256" key="4">
    <source>
        <dbReference type="ARBA" id="ARBA00022771"/>
    </source>
</evidence>
<sequence>MTNPSCASTARRGFASSVTCRATFASTLEINLLSVISVSSLSDSPLISTNTSLFTGVRNFKNVSRFPDKLHKTAFFILTFDDNLYQDSTITRISTAMGLRYVCNMCDYSTAKKAHMRYHQVTHTGERPFKCSFM</sequence>
<dbReference type="PROSITE" id="PS50157">
    <property type="entry name" value="ZINC_FINGER_C2H2_2"/>
    <property type="match status" value="1"/>
</dbReference>
<comment type="subcellular location">
    <subcellularLocation>
        <location evidence="1">Nucleus</location>
    </subcellularLocation>
</comment>
<keyword evidence="3" id="KW-0677">Repeat</keyword>
<dbReference type="InterPro" id="IPR036236">
    <property type="entry name" value="Znf_C2H2_sf"/>
</dbReference>
<gene>
    <name evidence="9" type="ORF">CEXT_563461</name>
</gene>
<proteinExistence type="predicted"/>
<evidence type="ECO:0000256" key="1">
    <source>
        <dbReference type="ARBA" id="ARBA00004123"/>
    </source>
</evidence>
<keyword evidence="10" id="KW-1185">Reference proteome</keyword>
<dbReference type="Pfam" id="PF23611">
    <property type="entry name" value="zf-C2H2_16"/>
    <property type="match status" value="1"/>
</dbReference>
<reference evidence="9 10" key="1">
    <citation type="submission" date="2021-06" db="EMBL/GenBank/DDBJ databases">
        <title>Caerostris extrusa draft genome.</title>
        <authorList>
            <person name="Kono N."/>
            <person name="Arakawa K."/>
        </authorList>
    </citation>
    <scope>NUCLEOTIDE SEQUENCE [LARGE SCALE GENOMIC DNA]</scope>
</reference>
<organism evidence="9 10">
    <name type="scientific">Caerostris extrusa</name>
    <name type="common">Bark spider</name>
    <name type="synonym">Caerostris bankana</name>
    <dbReference type="NCBI Taxonomy" id="172846"/>
    <lineage>
        <taxon>Eukaryota</taxon>
        <taxon>Metazoa</taxon>
        <taxon>Ecdysozoa</taxon>
        <taxon>Arthropoda</taxon>
        <taxon>Chelicerata</taxon>
        <taxon>Arachnida</taxon>
        <taxon>Araneae</taxon>
        <taxon>Araneomorphae</taxon>
        <taxon>Entelegynae</taxon>
        <taxon>Araneoidea</taxon>
        <taxon>Araneidae</taxon>
        <taxon>Caerostris</taxon>
    </lineage>
</organism>
<comment type="caution">
    <text evidence="9">The sequence shown here is derived from an EMBL/GenBank/DDBJ whole genome shotgun (WGS) entry which is preliminary data.</text>
</comment>
<dbReference type="GO" id="GO:0005634">
    <property type="term" value="C:nucleus"/>
    <property type="evidence" value="ECO:0007669"/>
    <property type="project" value="UniProtKB-SubCell"/>
</dbReference>
<dbReference type="EMBL" id="BPLR01012395">
    <property type="protein sequence ID" value="GIY53718.1"/>
    <property type="molecule type" value="Genomic_DNA"/>
</dbReference>
<dbReference type="InterPro" id="IPR013087">
    <property type="entry name" value="Znf_C2H2_type"/>
</dbReference>
<dbReference type="InterPro" id="IPR056438">
    <property type="entry name" value="Znf-C2H2_CTCF"/>
</dbReference>
<dbReference type="FunFam" id="3.30.160.60:FF:000145">
    <property type="entry name" value="Zinc finger protein 574"/>
    <property type="match status" value="1"/>
</dbReference>
<dbReference type="AlphaFoldDB" id="A0AAV4U7H2"/>
<keyword evidence="4 7" id="KW-0863">Zinc-finger</keyword>
<dbReference type="Gene3D" id="3.30.160.60">
    <property type="entry name" value="Classic Zinc Finger"/>
    <property type="match status" value="1"/>
</dbReference>
<dbReference type="Proteomes" id="UP001054945">
    <property type="component" value="Unassembled WGS sequence"/>
</dbReference>
<evidence type="ECO:0000256" key="2">
    <source>
        <dbReference type="ARBA" id="ARBA00022723"/>
    </source>
</evidence>
<evidence type="ECO:0000256" key="7">
    <source>
        <dbReference type="PROSITE-ProRule" id="PRU00042"/>
    </source>
</evidence>
<protein>
    <recommendedName>
        <fullName evidence="8">C2H2-type domain-containing protein</fullName>
    </recommendedName>
</protein>
<accession>A0AAV4U7H2</accession>
<dbReference type="GO" id="GO:0008270">
    <property type="term" value="F:zinc ion binding"/>
    <property type="evidence" value="ECO:0007669"/>
    <property type="project" value="UniProtKB-KW"/>
</dbReference>
<evidence type="ECO:0000259" key="8">
    <source>
        <dbReference type="PROSITE" id="PS50157"/>
    </source>
</evidence>
<evidence type="ECO:0000256" key="6">
    <source>
        <dbReference type="ARBA" id="ARBA00023242"/>
    </source>
</evidence>